<dbReference type="AlphaFoldDB" id="A0A0R3TCP2"/>
<keyword evidence="2" id="KW-1185">Reference proteome</keyword>
<sequence length="133" mass="15625">MQKTRSQQYHSSLNWQIHPKRSASIYFPSTSPTYLRSTSSVWQPQPLRRPPSVSQSVWPWRPYIPFTSTTPTQRRIPRTSLDSTDGSSSFWNLQHADCRLLPSGGCDDWARRLVKHHSYYDRDYTSEIQRTHS</sequence>
<protein>
    <submittedName>
        <fullName evidence="1 3">Uncharacterized protein</fullName>
    </submittedName>
</protein>
<name>A0A0R3TCP2_RODNA</name>
<reference evidence="1 2" key="2">
    <citation type="submission" date="2018-11" db="EMBL/GenBank/DDBJ databases">
        <authorList>
            <consortium name="Pathogen Informatics"/>
        </authorList>
    </citation>
    <scope>NUCLEOTIDE SEQUENCE [LARGE SCALE GENOMIC DNA]</scope>
</reference>
<gene>
    <name evidence="1" type="ORF">HNAJ_LOCUS4829</name>
</gene>
<organism evidence="3">
    <name type="scientific">Rodentolepis nana</name>
    <name type="common">Dwarf tapeworm</name>
    <name type="synonym">Hymenolepis nana</name>
    <dbReference type="NCBI Taxonomy" id="102285"/>
    <lineage>
        <taxon>Eukaryota</taxon>
        <taxon>Metazoa</taxon>
        <taxon>Spiralia</taxon>
        <taxon>Lophotrochozoa</taxon>
        <taxon>Platyhelminthes</taxon>
        <taxon>Cestoda</taxon>
        <taxon>Eucestoda</taxon>
        <taxon>Cyclophyllidea</taxon>
        <taxon>Hymenolepididae</taxon>
        <taxon>Rodentolepis</taxon>
    </lineage>
</organism>
<dbReference type="WBParaSite" id="HNAJ_0000483101-mRNA-1">
    <property type="protein sequence ID" value="HNAJ_0000483101-mRNA-1"/>
    <property type="gene ID" value="HNAJ_0000483101"/>
</dbReference>
<dbReference type="EMBL" id="UZAE01003695">
    <property type="protein sequence ID" value="VDO00689.1"/>
    <property type="molecule type" value="Genomic_DNA"/>
</dbReference>
<evidence type="ECO:0000313" key="3">
    <source>
        <dbReference type="WBParaSite" id="HNAJ_0000483101-mRNA-1"/>
    </source>
</evidence>
<dbReference type="Proteomes" id="UP000278807">
    <property type="component" value="Unassembled WGS sequence"/>
</dbReference>
<evidence type="ECO:0000313" key="1">
    <source>
        <dbReference type="EMBL" id="VDO00689.1"/>
    </source>
</evidence>
<evidence type="ECO:0000313" key="2">
    <source>
        <dbReference type="Proteomes" id="UP000278807"/>
    </source>
</evidence>
<dbReference type="OrthoDB" id="6227326at2759"/>
<proteinExistence type="predicted"/>
<reference evidence="3" key="1">
    <citation type="submission" date="2017-02" db="UniProtKB">
        <authorList>
            <consortium name="WormBaseParasite"/>
        </authorList>
    </citation>
    <scope>IDENTIFICATION</scope>
</reference>
<accession>A0A0R3TCP2</accession>